<name>A0A146KK03_9EUKA</name>
<proteinExistence type="inferred from homology"/>
<comment type="similarity">
    <text evidence="1">Belongs to the glutamine synthetase family.</text>
</comment>
<protein>
    <submittedName>
        <fullName evidence="4">Glutamine synthetase catalytic region</fullName>
    </submittedName>
</protein>
<organism evidence="4">
    <name type="scientific">Trepomonas sp. PC1</name>
    <dbReference type="NCBI Taxonomy" id="1076344"/>
    <lineage>
        <taxon>Eukaryota</taxon>
        <taxon>Metamonada</taxon>
        <taxon>Diplomonadida</taxon>
        <taxon>Hexamitidae</taxon>
        <taxon>Hexamitinae</taxon>
        <taxon>Trepomonas</taxon>
    </lineage>
</organism>
<accession>A0A146KK03</accession>
<dbReference type="InterPro" id="IPR052725">
    <property type="entry name" value="GS_Type-3"/>
</dbReference>
<dbReference type="EMBL" id="GDID01000148">
    <property type="protein sequence ID" value="JAP96458.1"/>
    <property type="molecule type" value="Transcribed_RNA"/>
</dbReference>
<keyword evidence="2" id="KW-0175">Coiled coil</keyword>
<evidence type="ECO:0000256" key="2">
    <source>
        <dbReference type="SAM" id="Coils"/>
    </source>
</evidence>
<reference evidence="4" key="1">
    <citation type="submission" date="2015-07" db="EMBL/GenBank/DDBJ databases">
        <title>Adaptation to a free-living lifestyle via gene acquisitions in the diplomonad Trepomonas sp. PC1.</title>
        <authorList>
            <person name="Xu F."/>
            <person name="Jerlstrom-Hultqvist J."/>
            <person name="Kolisko M."/>
            <person name="Simpson A.G.B."/>
            <person name="Roger A.J."/>
            <person name="Svard S.G."/>
            <person name="Andersson J.O."/>
        </authorList>
    </citation>
    <scope>NUCLEOTIDE SEQUENCE</scope>
    <source>
        <strain evidence="4">PC1</strain>
    </source>
</reference>
<gene>
    <name evidence="4" type="ORF">TPC1_10201</name>
</gene>
<dbReference type="Gene3D" id="1.20.120.1560">
    <property type="match status" value="1"/>
</dbReference>
<feature type="non-terminal residue" evidence="4">
    <location>
        <position position="221"/>
    </location>
</feature>
<evidence type="ECO:0000256" key="1">
    <source>
        <dbReference type="PROSITE-ProRule" id="PRU01331"/>
    </source>
</evidence>
<feature type="non-terminal residue" evidence="4">
    <location>
        <position position="1"/>
    </location>
</feature>
<dbReference type="GO" id="GO:0004356">
    <property type="term" value="F:glutamine synthetase activity"/>
    <property type="evidence" value="ECO:0007669"/>
    <property type="project" value="InterPro"/>
</dbReference>
<dbReference type="InterPro" id="IPR040577">
    <property type="entry name" value="Gln-synt_C"/>
</dbReference>
<dbReference type="PANTHER" id="PTHR42974">
    <property type="entry name" value="GLUTAMINE SYNTHETASE"/>
    <property type="match status" value="1"/>
</dbReference>
<dbReference type="InterPro" id="IPR014746">
    <property type="entry name" value="Gln_synth/guanido_kin_cat_dom"/>
</dbReference>
<dbReference type="AlphaFoldDB" id="A0A146KK03"/>
<dbReference type="Pfam" id="PF18318">
    <property type="entry name" value="Gln-synt_C-ter"/>
    <property type="match status" value="1"/>
</dbReference>
<evidence type="ECO:0000313" key="4">
    <source>
        <dbReference type="EMBL" id="JAP96458.1"/>
    </source>
</evidence>
<dbReference type="PROSITE" id="PS51987">
    <property type="entry name" value="GS_CATALYTIC"/>
    <property type="match status" value="1"/>
</dbReference>
<evidence type="ECO:0000259" key="3">
    <source>
        <dbReference type="PROSITE" id="PS51987"/>
    </source>
</evidence>
<dbReference type="InterPro" id="IPR008146">
    <property type="entry name" value="Gln_synth_cat_dom"/>
</dbReference>
<feature type="domain" description="GS catalytic" evidence="3">
    <location>
        <begin position="1"/>
        <end position="203"/>
    </location>
</feature>
<sequence>VFVGEELQNLLSQLSEKENETPVSKQKENVISFSQLLQIPKDTSDRNRTSPFAFTGNKFEFRMVGSSQSVAMCNVVLNTALAQILKEISDEIEEKLQQKADLQQILQYIIIKLLKKHSRVIYGGNGYSAEWLAEAKLRKLPFLESGVDAILELTNEKSIQLFETHGIFNKNELEMRKLIMLENYCNVNLIEAKVMAQMVNVQFKPVVIEEIGRIAKSYQEM</sequence>
<dbReference type="SUPFAM" id="SSF55931">
    <property type="entry name" value="Glutamine synthetase/guanido kinase"/>
    <property type="match status" value="1"/>
</dbReference>
<feature type="coiled-coil region" evidence="2">
    <location>
        <begin position="78"/>
        <end position="105"/>
    </location>
</feature>
<dbReference type="PANTHER" id="PTHR42974:SF1">
    <property type="entry name" value="TYPE-3 GLUTAMINE SYNTHETASE"/>
    <property type="match status" value="1"/>
</dbReference>